<dbReference type="RefSeq" id="WP_098039255.1">
    <property type="nucleotide sequence ID" value="NZ_CWGJ01000028.1"/>
</dbReference>
<dbReference type="AlphaFoldDB" id="A0A0H5DRX8"/>
<dbReference type="GO" id="GO:0004519">
    <property type="term" value="F:endonuclease activity"/>
    <property type="evidence" value="ECO:0007669"/>
    <property type="project" value="UniProtKB-KW"/>
</dbReference>
<keyword evidence="3" id="KW-0540">Nuclease</keyword>
<dbReference type="SUPFAM" id="SSF54786">
    <property type="entry name" value="YcfA/nrd intein domain"/>
    <property type="match status" value="1"/>
</dbReference>
<dbReference type="GO" id="GO:0003729">
    <property type="term" value="F:mRNA binding"/>
    <property type="evidence" value="ECO:0007669"/>
    <property type="project" value="InterPro"/>
</dbReference>
<evidence type="ECO:0000313" key="10">
    <source>
        <dbReference type="Proteomes" id="UP000220251"/>
    </source>
</evidence>
<evidence type="ECO:0000256" key="4">
    <source>
        <dbReference type="ARBA" id="ARBA00022759"/>
    </source>
</evidence>
<evidence type="ECO:0000256" key="2">
    <source>
        <dbReference type="ARBA" id="ARBA00022649"/>
    </source>
</evidence>
<keyword evidence="7" id="KW-0346">Stress response</keyword>
<gene>
    <name evidence="9" type="ORF">ELAC_2066</name>
</gene>
<feature type="region of interest" description="Disordered" evidence="8">
    <location>
        <begin position="654"/>
        <end position="673"/>
    </location>
</feature>
<feature type="compositionally biased region" description="Polar residues" evidence="8">
    <location>
        <begin position="55"/>
        <end position="90"/>
    </location>
</feature>
<dbReference type="InterPro" id="IPR038570">
    <property type="entry name" value="HicA_sf"/>
</dbReference>
<dbReference type="InterPro" id="IPR012933">
    <property type="entry name" value="HicA_mRNA_interferase"/>
</dbReference>
<feature type="compositionally biased region" description="Low complexity" evidence="8">
    <location>
        <begin position="699"/>
        <end position="715"/>
    </location>
</feature>
<dbReference type="EMBL" id="CWGJ01000028">
    <property type="protein sequence ID" value="CRX39387.1"/>
    <property type="molecule type" value="Genomic_DNA"/>
</dbReference>
<protein>
    <submittedName>
        <fullName evidence="9">Uncharacterized protein</fullName>
    </submittedName>
</protein>
<feature type="region of interest" description="Disordered" evidence="8">
    <location>
        <begin position="682"/>
        <end position="721"/>
    </location>
</feature>
<feature type="region of interest" description="Disordered" evidence="8">
    <location>
        <begin position="1"/>
        <end position="91"/>
    </location>
</feature>
<comment type="similarity">
    <text evidence="1">Belongs to the HicA mRNA interferase family.</text>
</comment>
<evidence type="ECO:0000256" key="8">
    <source>
        <dbReference type="SAM" id="MobiDB-lite"/>
    </source>
</evidence>
<keyword evidence="10" id="KW-1185">Reference proteome</keyword>
<reference evidence="10" key="1">
    <citation type="submission" date="2015-06" db="EMBL/GenBank/DDBJ databases">
        <authorList>
            <person name="Bertelli C."/>
        </authorList>
    </citation>
    <scope>NUCLEOTIDE SEQUENCE [LARGE SCALE GENOMIC DNA]</scope>
    <source>
        <strain evidence="10">CRIB-30</strain>
    </source>
</reference>
<keyword evidence="4" id="KW-0255">Endonuclease</keyword>
<dbReference type="Pfam" id="PF07927">
    <property type="entry name" value="HicA_toxin"/>
    <property type="match status" value="1"/>
</dbReference>
<keyword evidence="5" id="KW-0378">Hydrolase</keyword>
<dbReference type="OrthoDB" id="9811409at2"/>
<evidence type="ECO:0000313" key="9">
    <source>
        <dbReference type="EMBL" id="CRX39387.1"/>
    </source>
</evidence>
<keyword evidence="2" id="KW-1277">Toxin-antitoxin system</keyword>
<dbReference type="GO" id="GO:0016787">
    <property type="term" value="F:hydrolase activity"/>
    <property type="evidence" value="ECO:0007669"/>
    <property type="project" value="UniProtKB-KW"/>
</dbReference>
<accession>A0A0H5DRX8</accession>
<organism evidence="9 10">
    <name type="scientific">Estrella lausannensis</name>
    <dbReference type="NCBI Taxonomy" id="483423"/>
    <lineage>
        <taxon>Bacteria</taxon>
        <taxon>Pseudomonadati</taxon>
        <taxon>Chlamydiota</taxon>
        <taxon>Chlamydiia</taxon>
        <taxon>Parachlamydiales</taxon>
        <taxon>Candidatus Criblamydiaceae</taxon>
        <taxon>Estrella</taxon>
    </lineage>
</organism>
<feature type="compositionally biased region" description="Basic and acidic residues" evidence="8">
    <location>
        <begin position="1"/>
        <end position="16"/>
    </location>
</feature>
<evidence type="ECO:0000256" key="1">
    <source>
        <dbReference type="ARBA" id="ARBA00006620"/>
    </source>
</evidence>
<dbReference type="Gene3D" id="3.30.920.30">
    <property type="entry name" value="Hypothetical protein"/>
    <property type="match status" value="1"/>
</dbReference>
<evidence type="ECO:0000256" key="6">
    <source>
        <dbReference type="ARBA" id="ARBA00022884"/>
    </source>
</evidence>
<keyword evidence="6" id="KW-0694">RNA-binding</keyword>
<evidence type="ECO:0000256" key="7">
    <source>
        <dbReference type="ARBA" id="ARBA00023016"/>
    </source>
</evidence>
<name>A0A0H5DRX8_9BACT</name>
<evidence type="ECO:0000256" key="5">
    <source>
        <dbReference type="ARBA" id="ARBA00022801"/>
    </source>
</evidence>
<proteinExistence type="inferred from homology"/>
<sequence>MQPCSRDREKLSHSLHLEPTPPLPRQAAEPEPETPFVETAIKSARSKKSHRRNVNRSALPTASSQSNGLDASTVSAVASRKGQTTKTAASHNPALSLESLGVSAKAIEKLQYIWNNSLLATELGLFEGVVFHLFTCMEQLQKQMDENLKIESLSRSLKIVVPTFHFNLYELLVDLHLQIVSDNENVKQLMLERSIFREIPPLLSNLICQVEEIDQAFSEARTKHILLQRLSAIRQKERLATNLLAPIRTLFDEMQATLSILRELTMMPSGSIQTLCLSSPTALKEFMVCSKKPKEAFQNELKAYAQCIASVVEEARRRGFTSVLTVNQNLYRILVNDAANLATLSLKDAHNTYRQLKETEEAILELLKLQDQVGLFYMNALSGQLTHRQFMEQNQATIIREKNQTEFSAMLLNGFLCWNVMIDNYASIYNCATTQISNSYSLIIEGQVLAKMACCWHHVTSAREENDRRLLELVIQICNEKLHAHIGQTSLVTLIEHQLDAVLSIHGQLRESLTKEVLEELEKFFDTENLMNWQGLYKIRMALEPFAGALRNFHSKSLLFNKTLASEYNKLVLQEAISPKEASFLNDLLQQLKCDVSLLLAPSFELVESYLKATEWKEPQKRQCKKLDRHLELSLDSHEIPWIFDVPLKMPKETAQPVASDMETASKETGSSDIASLERNLGEEANQTSPPRAAKPNLKPEAAPSSAPKTTSTSSQTEDNLPTSVKLKDLMKFLTDKGWKVISINGSHLKLKLRGESLIVPVNNRELKRGTMHGILKQEEEKEKRLIEKK</sequence>
<dbReference type="Proteomes" id="UP000220251">
    <property type="component" value="Unassembled WGS sequence"/>
</dbReference>
<evidence type="ECO:0000256" key="3">
    <source>
        <dbReference type="ARBA" id="ARBA00022722"/>
    </source>
</evidence>
<feature type="compositionally biased region" description="Basic residues" evidence="8">
    <location>
        <begin position="44"/>
        <end position="54"/>
    </location>
</feature>